<evidence type="ECO:0000313" key="2">
    <source>
        <dbReference type="Proteomes" id="UP000831304"/>
    </source>
</evidence>
<dbReference type="Pfam" id="PF26541">
    <property type="entry name" value="MafI2"/>
    <property type="match status" value="1"/>
</dbReference>
<gene>
    <name evidence="1" type="ORF">MTP13_07125</name>
</gene>
<accession>A0ABY4B0F2</accession>
<keyword evidence="2" id="KW-1185">Reference proteome</keyword>
<reference evidence="1 2" key="1">
    <citation type="submission" date="2022-03" db="EMBL/GenBank/DDBJ databases">
        <title>Agromyces sp. isolated from the gut of P. brevitarsis seulensis larvae.</title>
        <authorList>
            <person name="Won M."/>
            <person name="Kwon S.-W."/>
        </authorList>
    </citation>
    <scope>NUCLEOTIDE SEQUENCE [LARGE SCALE GENOMIC DNA]</scope>
    <source>
        <strain evidence="1 2">KACC 16215</strain>
    </source>
</reference>
<evidence type="ECO:0000313" key="1">
    <source>
        <dbReference type="EMBL" id="UOE27543.1"/>
    </source>
</evidence>
<dbReference type="RefSeq" id="WP_243570373.1">
    <property type="nucleotide sequence ID" value="NZ_BAAARD010000001.1"/>
</dbReference>
<sequence>MTLGTSGREGRPPIRVSVLLSMQRALRGLVTPGLRAVAVRWDGGSIAGRFLFEHDPGEEDRADVSLAERRVVADFTSEYAVQIAAIWIPRPMALILNEGEEWVYLRKEWTFDELIVEEIVSDFREELKDDYVELWALPWRTRRAFPGVSDERVRELGAVILKALLTDAVMGNLDGNTGRFHPWSVDGFEVAMSAWRALDRDPNMGDIGWIAALPLDD</sequence>
<dbReference type="EMBL" id="CP094533">
    <property type="protein sequence ID" value="UOE27543.1"/>
    <property type="molecule type" value="Genomic_DNA"/>
</dbReference>
<dbReference type="InterPro" id="IPR058702">
    <property type="entry name" value="MafI2-like"/>
</dbReference>
<proteinExistence type="predicted"/>
<dbReference type="Proteomes" id="UP000831304">
    <property type="component" value="Chromosome"/>
</dbReference>
<name>A0ABY4B0F2_9MICO</name>
<protein>
    <submittedName>
        <fullName evidence="1">Uncharacterized protein</fullName>
    </submittedName>
</protein>
<organism evidence="1 2">
    <name type="scientific">Agromyces soli</name>
    <dbReference type="NCBI Taxonomy" id="659012"/>
    <lineage>
        <taxon>Bacteria</taxon>
        <taxon>Bacillati</taxon>
        <taxon>Actinomycetota</taxon>
        <taxon>Actinomycetes</taxon>
        <taxon>Micrococcales</taxon>
        <taxon>Microbacteriaceae</taxon>
        <taxon>Agromyces</taxon>
    </lineage>
</organism>